<dbReference type="AlphaFoldDB" id="A0A815LFK8"/>
<gene>
    <name evidence="2" type="ORF">EDS130_LOCUS36600</name>
</gene>
<sequence>MLLHIRPQPHSLVLSNIMIFYLGGYVPSGEVTWETHWPWFVIILVLLIVLGAIYCLAFKEKYTNLIARNRRITAVDDIN</sequence>
<name>A0A815LFK8_ADIRI</name>
<comment type="caution">
    <text evidence="2">The sequence shown here is derived from an EMBL/GenBank/DDBJ whole genome shotgun (WGS) entry which is preliminary data.</text>
</comment>
<feature type="transmembrane region" description="Helical" evidence="1">
    <location>
        <begin position="12"/>
        <end position="31"/>
    </location>
</feature>
<keyword evidence="1" id="KW-1133">Transmembrane helix</keyword>
<keyword evidence="1" id="KW-0472">Membrane</keyword>
<dbReference type="EMBL" id="CAJNOJ010000343">
    <property type="protein sequence ID" value="CAF1409282.1"/>
    <property type="molecule type" value="Genomic_DNA"/>
</dbReference>
<feature type="transmembrane region" description="Helical" evidence="1">
    <location>
        <begin position="37"/>
        <end position="58"/>
    </location>
</feature>
<reference evidence="2" key="1">
    <citation type="submission" date="2021-02" db="EMBL/GenBank/DDBJ databases">
        <authorList>
            <person name="Nowell W R."/>
        </authorList>
    </citation>
    <scope>NUCLEOTIDE SEQUENCE</scope>
</reference>
<accession>A0A815LFK8</accession>
<evidence type="ECO:0000313" key="2">
    <source>
        <dbReference type="EMBL" id="CAF1409282.1"/>
    </source>
</evidence>
<proteinExistence type="predicted"/>
<evidence type="ECO:0000256" key="1">
    <source>
        <dbReference type="SAM" id="Phobius"/>
    </source>
</evidence>
<dbReference type="Proteomes" id="UP000663852">
    <property type="component" value="Unassembled WGS sequence"/>
</dbReference>
<organism evidence="2 3">
    <name type="scientific">Adineta ricciae</name>
    <name type="common">Rotifer</name>
    <dbReference type="NCBI Taxonomy" id="249248"/>
    <lineage>
        <taxon>Eukaryota</taxon>
        <taxon>Metazoa</taxon>
        <taxon>Spiralia</taxon>
        <taxon>Gnathifera</taxon>
        <taxon>Rotifera</taxon>
        <taxon>Eurotatoria</taxon>
        <taxon>Bdelloidea</taxon>
        <taxon>Adinetida</taxon>
        <taxon>Adinetidae</taxon>
        <taxon>Adineta</taxon>
    </lineage>
</organism>
<evidence type="ECO:0000313" key="3">
    <source>
        <dbReference type="Proteomes" id="UP000663852"/>
    </source>
</evidence>
<keyword evidence="1" id="KW-0812">Transmembrane</keyword>
<protein>
    <submittedName>
        <fullName evidence="2">Uncharacterized protein</fullName>
    </submittedName>
</protein>